<dbReference type="GO" id="GO:0016020">
    <property type="term" value="C:membrane"/>
    <property type="evidence" value="ECO:0007669"/>
    <property type="project" value="InterPro"/>
</dbReference>
<dbReference type="AlphaFoldDB" id="A0AAE0WAW9"/>
<dbReference type="Gene3D" id="2.60.120.200">
    <property type="match status" value="1"/>
</dbReference>
<dbReference type="EMBL" id="JAEAOA010002232">
    <property type="protein sequence ID" value="KAK3607861.1"/>
    <property type="molecule type" value="Genomic_DNA"/>
</dbReference>
<feature type="domain" description="MAM" evidence="1">
    <location>
        <begin position="25"/>
        <end position="77"/>
    </location>
</feature>
<evidence type="ECO:0000313" key="2">
    <source>
        <dbReference type="EMBL" id="KAK3607861.1"/>
    </source>
</evidence>
<name>A0AAE0WAW9_9BIVA</name>
<dbReference type="PROSITE" id="PS50060">
    <property type="entry name" value="MAM_2"/>
    <property type="match status" value="1"/>
</dbReference>
<reference evidence="2" key="1">
    <citation type="journal article" date="2021" name="Genome Biol. Evol.">
        <title>A High-Quality Reference Genome for a Parasitic Bivalve with Doubly Uniparental Inheritance (Bivalvia: Unionida).</title>
        <authorList>
            <person name="Smith C.H."/>
        </authorList>
    </citation>
    <scope>NUCLEOTIDE SEQUENCE</scope>
    <source>
        <strain evidence="2">CHS0354</strain>
    </source>
</reference>
<reference evidence="2" key="2">
    <citation type="journal article" date="2021" name="Genome Biol. Evol.">
        <title>Developing a high-quality reference genome for a parasitic bivalve with doubly uniparental inheritance (Bivalvia: Unionida).</title>
        <authorList>
            <person name="Smith C.H."/>
        </authorList>
    </citation>
    <scope>NUCLEOTIDE SEQUENCE</scope>
    <source>
        <strain evidence="2">CHS0354</strain>
        <tissue evidence="2">Mantle</tissue>
    </source>
</reference>
<dbReference type="SUPFAM" id="SSF49899">
    <property type="entry name" value="Concanavalin A-like lectins/glucanases"/>
    <property type="match status" value="1"/>
</dbReference>
<keyword evidence="3" id="KW-1185">Reference proteome</keyword>
<gene>
    <name evidence="2" type="ORF">CHS0354_038290</name>
</gene>
<protein>
    <recommendedName>
        <fullName evidence="1">MAM domain-containing protein</fullName>
    </recommendedName>
</protein>
<evidence type="ECO:0000313" key="3">
    <source>
        <dbReference type="Proteomes" id="UP001195483"/>
    </source>
</evidence>
<dbReference type="Proteomes" id="UP001195483">
    <property type="component" value="Unassembled WGS sequence"/>
</dbReference>
<dbReference type="Pfam" id="PF00629">
    <property type="entry name" value="MAM"/>
    <property type="match status" value="1"/>
</dbReference>
<comment type="caution">
    <text evidence="2">The sequence shown here is derived from an EMBL/GenBank/DDBJ whole genome shotgun (WGS) entry which is preliminary data.</text>
</comment>
<reference evidence="2" key="3">
    <citation type="submission" date="2023-05" db="EMBL/GenBank/DDBJ databases">
        <authorList>
            <person name="Smith C.H."/>
        </authorList>
    </citation>
    <scope>NUCLEOTIDE SEQUENCE</scope>
    <source>
        <strain evidence="2">CHS0354</strain>
        <tissue evidence="2">Mantle</tissue>
    </source>
</reference>
<sequence length="87" mass="9349">MKALSINPSAIAVFENCVGLTSGNVTCSFETGFCGWNVTTDSNFKWLINTGKTGDRTSGLESDHTCGKTPLYTFLVVIGLLKNKRGL</sequence>
<accession>A0AAE0WAW9</accession>
<dbReference type="InterPro" id="IPR000998">
    <property type="entry name" value="MAM_dom"/>
</dbReference>
<organism evidence="2 3">
    <name type="scientific">Potamilus streckersoni</name>
    <dbReference type="NCBI Taxonomy" id="2493646"/>
    <lineage>
        <taxon>Eukaryota</taxon>
        <taxon>Metazoa</taxon>
        <taxon>Spiralia</taxon>
        <taxon>Lophotrochozoa</taxon>
        <taxon>Mollusca</taxon>
        <taxon>Bivalvia</taxon>
        <taxon>Autobranchia</taxon>
        <taxon>Heteroconchia</taxon>
        <taxon>Palaeoheterodonta</taxon>
        <taxon>Unionida</taxon>
        <taxon>Unionoidea</taxon>
        <taxon>Unionidae</taxon>
        <taxon>Ambleminae</taxon>
        <taxon>Lampsilini</taxon>
        <taxon>Potamilus</taxon>
    </lineage>
</organism>
<evidence type="ECO:0000259" key="1">
    <source>
        <dbReference type="PROSITE" id="PS50060"/>
    </source>
</evidence>
<dbReference type="InterPro" id="IPR013320">
    <property type="entry name" value="ConA-like_dom_sf"/>
</dbReference>
<proteinExistence type="predicted"/>